<sequence>MLFAMENNRNGYVEPFKYTCQYDSFTKDITFDIQLPLDEYQTACELATYYCTVNNIPYCYQDDIFNALKMFIQTKMDYRSCLEDDALVETSFQKQDKDVPFDWANIPKSLDKYKKKQRSSNKVDEKALFAQYFQFVMQNCAHQQLHMIIQKEVKMAQEMSQLIRDRDVEVGGLTKERENEIKKCTTADDASKISSYALSTLNEKIRVVTSNYTHQIEELKARQKNDFRVMIKTLYETDTIPNHIQVGKGTTLQYIQKFNSLQKNYEAPKTLEIFTIYLGAQLKSMHNVRILSCDDLSDLCLSHTPPMDMDEHIFDSQRLNTLTQLYRRGQNGVVLLVERDPMYHLYNKTNFYKICEKSTELHFDCLEVQLEEARDAIIYGNHIRNVPKRNKYVHEIDEQTPIKLYDINMYRSGDLYVTRHSNLSQTQIVFHLVGESELETEDISSKHPILNGLRNTIRSAARNGVTNLYVPLLLVTKTLEHMTIPWCLKRAELVFKCIKGYLMEICNTGSSSSTPGGITSHNTTYTINFILPNGLSSTVYGQLIDMFPTIYHLVPSVNV</sequence>
<name>A0AC35U1U0_9BILA</name>
<evidence type="ECO:0000313" key="1">
    <source>
        <dbReference type="Proteomes" id="UP000095286"/>
    </source>
</evidence>
<protein>
    <submittedName>
        <fullName evidence="2">RING-type domain-containing protein</fullName>
    </submittedName>
</protein>
<evidence type="ECO:0000313" key="2">
    <source>
        <dbReference type="WBParaSite" id="RSKR_0000680000.1"/>
    </source>
</evidence>
<reference evidence="2" key="1">
    <citation type="submission" date="2016-11" db="UniProtKB">
        <authorList>
            <consortium name="WormBaseParasite"/>
        </authorList>
    </citation>
    <scope>IDENTIFICATION</scope>
    <source>
        <strain evidence="2">KR3021</strain>
    </source>
</reference>
<accession>A0AC35U1U0</accession>
<dbReference type="Proteomes" id="UP000095286">
    <property type="component" value="Unplaced"/>
</dbReference>
<dbReference type="WBParaSite" id="RSKR_0000680000.1">
    <property type="protein sequence ID" value="RSKR_0000680000.1"/>
    <property type="gene ID" value="RSKR_0000680000"/>
</dbReference>
<organism evidence="1 2">
    <name type="scientific">Rhabditophanes sp. KR3021</name>
    <dbReference type="NCBI Taxonomy" id="114890"/>
    <lineage>
        <taxon>Eukaryota</taxon>
        <taxon>Metazoa</taxon>
        <taxon>Ecdysozoa</taxon>
        <taxon>Nematoda</taxon>
        <taxon>Chromadorea</taxon>
        <taxon>Rhabditida</taxon>
        <taxon>Tylenchina</taxon>
        <taxon>Panagrolaimomorpha</taxon>
        <taxon>Strongyloidoidea</taxon>
        <taxon>Alloionematidae</taxon>
        <taxon>Rhabditophanes</taxon>
    </lineage>
</organism>
<proteinExistence type="predicted"/>